<dbReference type="Gene3D" id="3.50.50.60">
    <property type="entry name" value="FAD/NAD(P)-binding domain"/>
    <property type="match status" value="1"/>
</dbReference>
<dbReference type="NCBIfam" id="TIGR02032">
    <property type="entry name" value="GG-red-SF"/>
    <property type="match status" value="1"/>
</dbReference>
<dbReference type="InterPro" id="IPR036188">
    <property type="entry name" value="FAD/NAD-bd_sf"/>
</dbReference>
<sequence length="346" mass="38311">MRKYDVVIIGGGPAGSSCAYELAKSGANVLVVDFKKQIGTPVQCAEFVPLQLFNTFPQFFPEPAISQEVKNMIHFTPWGEVVSMSSPGFVLNREVFDYQIAELAKEHGACYLLRTVFLGVEGKKVWLERIDTRERFYVLTDVLVGADGPKSKVAKLTGETTKEFLTTAQVRVPLKSRLNDLLIYFRDYIPGGYGWIFPKGETANVGVGIDPSYPINVVESLRLFLKEVLSDGFIEDTLLARTGGWIPADGLLKLIRDNTLLVGDAGGFCHPITGGGIANAVLSGSMAGKALASGCIQDYEEEAQEVFGTTLKRASQKRKKHMKTWENLQNIIPKTWIAFDEYWKEI</sequence>
<evidence type="ECO:0000313" key="3">
    <source>
        <dbReference type="EMBL" id="SNZ11614.1"/>
    </source>
</evidence>
<dbReference type="InterPro" id="IPR011777">
    <property type="entry name" value="Geranylgeranyl_Rdtase_fam"/>
</dbReference>
<dbReference type="AlphaFoldDB" id="A0A285NQ13"/>
<dbReference type="EMBL" id="OBEN01000001">
    <property type="protein sequence ID" value="SNZ11614.1"/>
    <property type="molecule type" value="Genomic_DNA"/>
</dbReference>
<dbReference type="Pfam" id="PF22578">
    <property type="entry name" value="GGR_cat"/>
    <property type="match status" value="1"/>
</dbReference>
<dbReference type="RefSeq" id="WP_096600337.1">
    <property type="nucleotide sequence ID" value="NZ_OBEN01000001.1"/>
</dbReference>
<dbReference type="SUPFAM" id="SSF51905">
    <property type="entry name" value="FAD/NAD(P)-binding domain"/>
    <property type="match status" value="1"/>
</dbReference>
<dbReference type="GO" id="GO:0016628">
    <property type="term" value="F:oxidoreductase activity, acting on the CH-CH group of donors, NAD or NADP as acceptor"/>
    <property type="evidence" value="ECO:0007669"/>
    <property type="project" value="InterPro"/>
</dbReference>
<feature type="domain" description="Digeranylgeranylglycerophospholipid reductase catalytic" evidence="2">
    <location>
        <begin position="183"/>
        <end position="236"/>
    </location>
</feature>
<dbReference type="InterPro" id="IPR054715">
    <property type="entry name" value="GGR_cat"/>
</dbReference>
<protein>
    <submittedName>
        <fullName evidence="3">Geranylgeranyl reductase family</fullName>
    </submittedName>
</protein>
<dbReference type="InterPro" id="IPR050407">
    <property type="entry name" value="Geranylgeranyl_reductase"/>
</dbReference>
<dbReference type="OrthoDB" id="9806565at2"/>
<dbReference type="PANTHER" id="PTHR42685:SF22">
    <property type="entry name" value="CONDITIONED MEDIUM FACTOR RECEPTOR 1"/>
    <property type="match status" value="1"/>
</dbReference>
<dbReference type="PANTHER" id="PTHR42685">
    <property type="entry name" value="GERANYLGERANYL DIPHOSPHATE REDUCTASE"/>
    <property type="match status" value="1"/>
</dbReference>
<organism evidence="3 4">
    <name type="scientific">Hydrogenobacter hydrogenophilus</name>
    <dbReference type="NCBI Taxonomy" id="35835"/>
    <lineage>
        <taxon>Bacteria</taxon>
        <taxon>Pseudomonadati</taxon>
        <taxon>Aquificota</taxon>
        <taxon>Aquificia</taxon>
        <taxon>Aquificales</taxon>
        <taxon>Aquificaceae</taxon>
        <taxon>Hydrogenobacter</taxon>
    </lineage>
</organism>
<keyword evidence="4" id="KW-1185">Reference proteome</keyword>
<feature type="domain" description="FAD dependent oxidoreductase" evidence="1">
    <location>
        <begin position="5"/>
        <end position="38"/>
    </location>
</feature>
<reference evidence="4" key="1">
    <citation type="submission" date="2017-09" db="EMBL/GenBank/DDBJ databases">
        <authorList>
            <person name="Varghese N."/>
            <person name="Submissions S."/>
        </authorList>
    </citation>
    <scope>NUCLEOTIDE SEQUENCE [LARGE SCALE GENOMIC DNA]</scope>
    <source>
        <strain evidence="4">DSM 2913</strain>
    </source>
</reference>
<evidence type="ECO:0000313" key="4">
    <source>
        <dbReference type="Proteomes" id="UP000218627"/>
    </source>
</evidence>
<evidence type="ECO:0000259" key="2">
    <source>
        <dbReference type="Pfam" id="PF22578"/>
    </source>
</evidence>
<dbReference type="PROSITE" id="PS51257">
    <property type="entry name" value="PROKAR_LIPOPROTEIN"/>
    <property type="match status" value="1"/>
</dbReference>
<dbReference type="PRINTS" id="PR00420">
    <property type="entry name" value="RNGMNOXGNASE"/>
</dbReference>
<dbReference type="Pfam" id="PF01266">
    <property type="entry name" value="DAO"/>
    <property type="match status" value="1"/>
</dbReference>
<name>A0A285NQ13_9AQUI</name>
<gene>
    <name evidence="3" type="ORF">SAMN06265353_0287</name>
</gene>
<dbReference type="InterPro" id="IPR006076">
    <property type="entry name" value="FAD-dep_OxRdtase"/>
</dbReference>
<evidence type="ECO:0000259" key="1">
    <source>
        <dbReference type="Pfam" id="PF01266"/>
    </source>
</evidence>
<accession>A0A285NQ13</accession>
<dbReference type="Proteomes" id="UP000218627">
    <property type="component" value="Unassembled WGS sequence"/>
</dbReference>
<proteinExistence type="predicted"/>